<dbReference type="EMBL" id="JAGPNK010000008">
    <property type="protein sequence ID" value="KAH7317162.1"/>
    <property type="molecule type" value="Genomic_DNA"/>
</dbReference>
<keyword evidence="2 5" id="KW-0812">Transmembrane</keyword>
<dbReference type="PANTHER" id="PTHR47002">
    <property type="entry name" value="AQUAPORIN-LIKE"/>
    <property type="match status" value="1"/>
</dbReference>
<comment type="similarity">
    <text evidence="5">Belongs to the MIP/aquaporin (TC 1.A.8) family.</text>
</comment>
<keyword evidence="3 6" id="KW-1133">Transmembrane helix</keyword>
<organism evidence="7 8">
    <name type="scientific">Stachybotrys elegans</name>
    <dbReference type="NCBI Taxonomy" id="80388"/>
    <lineage>
        <taxon>Eukaryota</taxon>
        <taxon>Fungi</taxon>
        <taxon>Dikarya</taxon>
        <taxon>Ascomycota</taxon>
        <taxon>Pezizomycotina</taxon>
        <taxon>Sordariomycetes</taxon>
        <taxon>Hypocreomycetidae</taxon>
        <taxon>Hypocreales</taxon>
        <taxon>Stachybotryaceae</taxon>
        <taxon>Stachybotrys</taxon>
    </lineage>
</organism>
<dbReference type="InterPro" id="IPR000425">
    <property type="entry name" value="MIP"/>
</dbReference>
<accession>A0A8K0WQT1</accession>
<feature type="transmembrane region" description="Helical" evidence="6">
    <location>
        <begin position="227"/>
        <end position="245"/>
    </location>
</feature>
<evidence type="ECO:0000256" key="4">
    <source>
        <dbReference type="ARBA" id="ARBA00023136"/>
    </source>
</evidence>
<reference evidence="7" key="1">
    <citation type="journal article" date="2021" name="Nat. Commun.">
        <title>Genetic determinants of endophytism in the Arabidopsis root mycobiome.</title>
        <authorList>
            <person name="Mesny F."/>
            <person name="Miyauchi S."/>
            <person name="Thiergart T."/>
            <person name="Pickel B."/>
            <person name="Atanasova L."/>
            <person name="Karlsson M."/>
            <person name="Huettel B."/>
            <person name="Barry K.W."/>
            <person name="Haridas S."/>
            <person name="Chen C."/>
            <person name="Bauer D."/>
            <person name="Andreopoulos W."/>
            <person name="Pangilinan J."/>
            <person name="LaButti K."/>
            <person name="Riley R."/>
            <person name="Lipzen A."/>
            <person name="Clum A."/>
            <person name="Drula E."/>
            <person name="Henrissat B."/>
            <person name="Kohler A."/>
            <person name="Grigoriev I.V."/>
            <person name="Martin F.M."/>
            <person name="Hacquard S."/>
        </authorList>
    </citation>
    <scope>NUCLEOTIDE SEQUENCE</scope>
    <source>
        <strain evidence="7">MPI-CAGE-CH-0235</strain>
    </source>
</reference>
<dbReference type="AlphaFoldDB" id="A0A8K0WQT1"/>
<dbReference type="OrthoDB" id="3222at2759"/>
<dbReference type="Gene3D" id="1.20.1080.10">
    <property type="entry name" value="Glycerol uptake facilitator protein"/>
    <property type="match status" value="1"/>
</dbReference>
<feature type="transmembrane region" description="Helical" evidence="6">
    <location>
        <begin position="195"/>
        <end position="215"/>
    </location>
</feature>
<dbReference type="Proteomes" id="UP000813444">
    <property type="component" value="Unassembled WGS sequence"/>
</dbReference>
<proteinExistence type="inferred from homology"/>
<keyword evidence="4 6" id="KW-0472">Membrane</keyword>
<evidence type="ECO:0000313" key="8">
    <source>
        <dbReference type="Proteomes" id="UP000813444"/>
    </source>
</evidence>
<dbReference type="PRINTS" id="PR00783">
    <property type="entry name" value="MINTRINSICP"/>
</dbReference>
<gene>
    <name evidence="7" type="ORF">B0I35DRAFT_434668</name>
</gene>
<dbReference type="GO" id="GO:0016020">
    <property type="term" value="C:membrane"/>
    <property type="evidence" value="ECO:0007669"/>
    <property type="project" value="UniProtKB-SubCell"/>
</dbReference>
<feature type="transmembrane region" description="Helical" evidence="6">
    <location>
        <begin position="148"/>
        <end position="170"/>
    </location>
</feature>
<feature type="transmembrane region" description="Helical" evidence="6">
    <location>
        <begin position="274"/>
        <end position="294"/>
    </location>
</feature>
<keyword evidence="5" id="KW-0813">Transport</keyword>
<protein>
    <submittedName>
        <fullName evidence="7">Aquaporin-like protein</fullName>
    </submittedName>
</protein>
<feature type="transmembrane region" description="Helical" evidence="6">
    <location>
        <begin position="68"/>
        <end position="90"/>
    </location>
</feature>
<name>A0A8K0WQT1_9HYPO</name>
<evidence type="ECO:0000256" key="6">
    <source>
        <dbReference type="SAM" id="Phobius"/>
    </source>
</evidence>
<keyword evidence="8" id="KW-1185">Reference proteome</keyword>
<evidence type="ECO:0000313" key="7">
    <source>
        <dbReference type="EMBL" id="KAH7317162.1"/>
    </source>
</evidence>
<feature type="transmembrane region" description="Helical" evidence="6">
    <location>
        <begin position="102"/>
        <end position="127"/>
    </location>
</feature>
<evidence type="ECO:0000256" key="5">
    <source>
        <dbReference type="RuleBase" id="RU000477"/>
    </source>
</evidence>
<dbReference type="Pfam" id="PF00230">
    <property type="entry name" value="MIP"/>
    <property type="match status" value="1"/>
</dbReference>
<dbReference type="InterPro" id="IPR023271">
    <property type="entry name" value="Aquaporin-like"/>
</dbReference>
<dbReference type="PANTHER" id="PTHR47002:SF2">
    <property type="entry name" value="AQUAPORIN AQPAE.A-LIKE"/>
    <property type="match status" value="1"/>
</dbReference>
<evidence type="ECO:0000256" key="1">
    <source>
        <dbReference type="ARBA" id="ARBA00004141"/>
    </source>
</evidence>
<sequence length="312" mass="33238">METKSTLLGSPSKAAPAVVYDTDEAAVNDQPNVATFEGSFAPSARPPQRLKPWYKDRDYFLDGWTSKYIWKAAFVEGVATAGLVYISGQLTGTLISYNTVQIGAYIGVASIFLIITFVYATAAGTGAHMNPMITFSAMLSGICPVPRGILYMCCQTAGAALAGGLLLGVWGRERSIQYHGGGCFYDPSELSSGQAFLSEVVSSFILLYLSYGVGLDPRQALLFGPRLGPLLVGISLGLVAFSNSASVPGYAGAAMHPARCFGFGVAKQNFDDQWIWWFGPAVAAILFSVMYNLIPPKELPSPSTKKHNGDGV</sequence>
<evidence type="ECO:0000256" key="2">
    <source>
        <dbReference type="ARBA" id="ARBA00022692"/>
    </source>
</evidence>
<comment type="caution">
    <text evidence="7">The sequence shown here is derived from an EMBL/GenBank/DDBJ whole genome shotgun (WGS) entry which is preliminary data.</text>
</comment>
<dbReference type="GO" id="GO:0015267">
    <property type="term" value="F:channel activity"/>
    <property type="evidence" value="ECO:0007669"/>
    <property type="project" value="InterPro"/>
</dbReference>
<dbReference type="SUPFAM" id="SSF81338">
    <property type="entry name" value="Aquaporin-like"/>
    <property type="match status" value="1"/>
</dbReference>
<comment type="subcellular location">
    <subcellularLocation>
        <location evidence="1">Membrane</location>
        <topology evidence="1">Multi-pass membrane protein</topology>
    </subcellularLocation>
</comment>
<evidence type="ECO:0000256" key="3">
    <source>
        <dbReference type="ARBA" id="ARBA00022989"/>
    </source>
</evidence>